<feature type="compositionally biased region" description="Acidic residues" evidence="8">
    <location>
        <begin position="391"/>
        <end position="403"/>
    </location>
</feature>
<dbReference type="VEuPathDB" id="FungiDB:TRICI_000924"/>
<dbReference type="Pfam" id="PF12931">
    <property type="entry name" value="TPR_Sec16"/>
    <property type="match status" value="1"/>
</dbReference>
<dbReference type="Gene3D" id="1.20.58.940">
    <property type="match status" value="1"/>
</dbReference>
<dbReference type="Proteomes" id="UP000761534">
    <property type="component" value="Unassembled WGS sequence"/>
</dbReference>
<feature type="compositionally biased region" description="Basic and acidic residues" evidence="8">
    <location>
        <begin position="404"/>
        <end position="420"/>
    </location>
</feature>
<comment type="function">
    <text evidence="6 7">Involved in the initiation of assembly of the COPII coat required for the formation of transport vesicles from the endoplasmic reticulum (ER) and the selection of cargo molecules. Also involved in autophagy.</text>
</comment>
<organism evidence="11 12">
    <name type="scientific">Trichomonascus ciferrii</name>
    <dbReference type="NCBI Taxonomy" id="44093"/>
    <lineage>
        <taxon>Eukaryota</taxon>
        <taxon>Fungi</taxon>
        <taxon>Dikarya</taxon>
        <taxon>Ascomycota</taxon>
        <taxon>Saccharomycotina</taxon>
        <taxon>Dipodascomycetes</taxon>
        <taxon>Dipodascales</taxon>
        <taxon>Trichomonascaceae</taxon>
        <taxon>Trichomonascus</taxon>
        <taxon>Trichomonascus ciferrii complex</taxon>
    </lineage>
</organism>
<dbReference type="Gene3D" id="6.20.50.30">
    <property type="match status" value="1"/>
</dbReference>
<evidence type="ECO:0000256" key="2">
    <source>
        <dbReference type="ARBA" id="ARBA00005927"/>
    </source>
</evidence>
<proteinExistence type="inferred from homology"/>
<evidence type="ECO:0000256" key="5">
    <source>
        <dbReference type="ARBA" id="ARBA00022892"/>
    </source>
</evidence>
<feature type="compositionally biased region" description="Low complexity" evidence="8">
    <location>
        <begin position="557"/>
        <end position="573"/>
    </location>
</feature>
<name>A0A642VBF0_9ASCO</name>
<dbReference type="GO" id="GO:0007030">
    <property type="term" value="P:Golgi organization"/>
    <property type="evidence" value="ECO:0007669"/>
    <property type="project" value="TreeGrafter"/>
</dbReference>
<evidence type="ECO:0000259" key="10">
    <source>
        <dbReference type="Pfam" id="PF12932"/>
    </source>
</evidence>
<dbReference type="GO" id="GO:0070973">
    <property type="term" value="P:protein localization to endoplasmic reticulum exit site"/>
    <property type="evidence" value="ECO:0007669"/>
    <property type="project" value="TreeGrafter"/>
</dbReference>
<evidence type="ECO:0000256" key="3">
    <source>
        <dbReference type="ARBA" id="ARBA00022448"/>
    </source>
</evidence>
<feature type="domain" description="Sec16 central conserved" evidence="10">
    <location>
        <begin position="945"/>
        <end position="1028"/>
    </location>
</feature>
<keyword evidence="7" id="KW-0653">Protein transport</keyword>
<feature type="compositionally biased region" description="Basic and acidic residues" evidence="8">
    <location>
        <begin position="211"/>
        <end position="220"/>
    </location>
</feature>
<feature type="compositionally biased region" description="Acidic residues" evidence="8">
    <location>
        <begin position="430"/>
        <end position="445"/>
    </location>
</feature>
<feature type="compositionally biased region" description="Low complexity" evidence="8">
    <location>
        <begin position="484"/>
        <end position="506"/>
    </location>
</feature>
<evidence type="ECO:0000256" key="1">
    <source>
        <dbReference type="ARBA" id="ARBA00004397"/>
    </source>
</evidence>
<evidence type="ECO:0000256" key="4">
    <source>
        <dbReference type="ARBA" id="ARBA00022824"/>
    </source>
</evidence>
<dbReference type="OrthoDB" id="8918678at2759"/>
<dbReference type="GO" id="GO:0015031">
    <property type="term" value="P:protein transport"/>
    <property type="evidence" value="ECO:0007669"/>
    <property type="project" value="UniProtKB-KW"/>
</dbReference>
<keyword evidence="4 7" id="KW-0256">Endoplasmic reticulum</keyword>
<feature type="compositionally biased region" description="Basic and acidic residues" evidence="8">
    <location>
        <begin position="148"/>
        <end position="158"/>
    </location>
</feature>
<dbReference type="GO" id="GO:0006914">
    <property type="term" value="P:autophagy"/>
    <property type="evidence" value="ECO:0007669"/>
    <property type="project" value="UniProtKB-KW"/>
</dbReference>
<feature type="compositionally biased region" description="Low complexity" evidence="8">
    <location>
        <begin position="748"/>
        <end position="757"/>
    </location>
</feature>
<reference evidence="11" key="1">
    <citation type="journal article" date="2019" name="G3 (Bethesda)">
        <title>Genome Assemblies of Two Rare Opportunistic Yeast Pathogens: Diutina rugosa (syn. Candida rugosa) and Trichomonascus ciferrii (syn. Candida ciferrii).</title>
        <authorList>
            <person name="Mixao V."/>
            <person name="Saus E."/>
            <person name="Hansen A.P."/>
            <person name="Lass-Florl C."/>
            <person name="Gabaldon T."/>
        </authorList>
    </citation>
    <scope>NUCLEOTIDE SEQUENCE</scope>
    <source>
        <strain evidence="11">CBS 4856</strain>
    </source>
</reference>
<feature type="compositionally biased region" description="Acidic residues" evidence="8">
    <location>
        <begin position="98"/>
        <end position="110"/>
    </location>
</feature>
<dbReference type="AlphaFoldDB" id="A0A642VBF0"/>
<gene>
    <name evidence="11" type="ORF">TRICI_000924</name>
</gene>
<feature type="compositionally biased region" description="Low complexity" evidence="8">
    <location>
        <begin position="643"/>
        <end position="656"/>
    </location>
</feature>
<evidence type="ECO:0000256" key="7">
    <source>
        <dbReference type="RuleBase" id="RU364101"/>
    </source>
</evidence>
<keyword evidence="12" id="KW-1185">Reference proteome</keyword>
<keyword evidence="3 7" id="KW-0813">Transport</keyword>
<evidence type="ECO:0000313" key="12">
    <source>
        <dbReference type="Proteomes" id="UP000761534"/>
    </source>
</evidence>
<dbReference type="GO" id="GO:0070971">
    <property type="term" value="C:endoplasmic reticulum exit site"/>
    <property type="evidence" value="ECO:0007669"/>
    <property type="project" value="TreeGrafter"/>
</dbReference>
<feature type="region of interest" description="Disordered" evidence="8">
    <location>
        <begin position="1"/>
        <end position="910"/>
    </location>
</feature>
<evidence type="ECO:0000259" key="9">
    <source>
        <dbReference type="Pfam" id="PF12931"/>
    </source>
</evidence>
<feature type="compositionally biased region" description="Polar residues" evidence="8">
    <location>
        <begin position="75"/>
        <end position="96"/>
    </location>
</feature>
<feature type="compositionally biased region" description="Pro residues" evidence="8">
    <location>
        <begin position="619"/>
        <end position="632"/>
    </location>
</feature>
<feature type="compositionally biased region" description="Basic and acidic residues" evidence="8">
    <location>
        <begin position="15"/>
        <end position="37"/>
    </location>
</feature>
<evidence type="ECO:0000256" key="8">
    <source>
        <dbReference type="SAM" id="MobiDB-lite"/>
    </source>
</evidence>
<comment type="similarity">
    <text evidence="2 7">Belongs to the SEC16 family.</text>
</comment>
<accession>A0A642VBF0</accession>
<dbReference type="InterPro" id="IPR024298">
    <property type="entry name" value="Sec16_Sec23-bd"/>
</dbReference>
<dbReference type="PANTHER" id="PTHR13402:SF6">
    <property type="entry name" value="SECRETORY 16, ISOFORM I"/>
    <property type="match status" value="1"/>
</dbReference>
<evidence type="ECO:0000256" key="6">
    <source>
        <dbReference type="ARBA" id="ARBA00024687"/>
    </source>
</evidence>
<feature type="compositionally biased region" description="Polar residues" evidence="8">
    <location>
        <begin position="662"/>
        <end position="673"/>
    </location>
</feature>
<dbReference type="InterPro" id="IPR024340">
    <property type="entry name" value="Sec16_CCD"/>
</dbReference>
<protein>
    <recommendedName>
        <fullName evidence="7">Protein transport protein sec16</fullName>
    </recommendedName>
</protein>
<keyword evidence="7" id="KW-0072">Autophagy</keyword>
<feature type="domain" description="Sec16 Sec23-binding" evidence="9">
    <location>
        <begin position="1102"/>
        <end position="1279"/>
    </location>
</feature>
<keyword evidence="7" id="KW-0472">Membrane</keyword>
<comment type="caution">
    <text evidence="11">The sequence shown here is derived from an EMBL/GenBank/DDBJ whole genome shotgun (WGS) entry which is preliminary data.</text>
</comment>
<feature type="compositionally biased region" description="Polar residues" evidence="8">
    <location>
        <begin position="535"/>
        <end position="556"/>
    </location>
</feature>
<evidence type="ECO:0000313" key="11">
    <source>
        <dbReference type="EMBL" id="KAA8916957.1"/>
    </source>
</evidence>
<dbReference type="Pfam" id="PF12932">
    <property type="entry name" value="Sec16"/>
    <property type="match status" value="1"/>
</dbReference>
<comment type="subcellular location">
    <subcellularLocation>
        <location evidence="1">Endoplasmic reticulum membrane</location>
        <topology evidence="1">Peripheral membrane protein</topology>
        <orientation evidence="1">Cytoplasmic side</orientation>
    </subcellularLocation>
</comment>
<feature type="compositionally biased region" description="Low complexity" evidence="8">
    <location>
        <begin position="703"/>
        <end position="721"/>
    </location>
</feature>
<feature type="compositionally biased region" description="Polar residues" evidence="8">
    <location>
        <begin position="454"/>
        <end position="483"/>
    </location>
</feature>
<feature type="compositionally biased region" description="Polar residues" evidence="8">
    <location>
        <begin position="369"/>
        <end position="381"/>
    </location>
</feature>
<sequence>MVSSDEHWNPMLKPSRRDLMKRTEEAANEGVHNKTEVEGIVEGNEEPNVEAPTGPELDHNPFEGGEDQSNHQDDSVNLSSSDSPGTSPVQETTKGLTNDEEMANDYDDNEFYAGLKKQEAAEEPQDDPLYSELNKEEELQDDPFYSELNEKGVDKQADSQDEPVYSELSGKAEANGINSDNQVQVTEPEAAVSSQLKEQDAAEESFFEKLSGGERDEETASKPTDQQGRKKPVNHNRVPSVFANSTDDDFFSKELSGQQPDSGVPKKSQHSRVPSVFANSEDDDFFSKQLSETIPESAEDENADGKEEHVAPLPKDKHKKSFHTRVPSAFVRHENEDDFFSSLAEDQPTTIEEEPQPQPAPSQEAPSISTTQPEIQGQPNTAGADAFGFLADDDDDLLEEEEQEQQKPEQESLHKQESSKDLSASLAFLEQDDDLLPEDYEEEDDNKPLAEVKQNASLKQYASDSYFASKTPNMPSGGFSQSNYTTPYTPYQQPQPQQQQHQQPHPLQKTKSFVAETANNSFDLPSGMVPKQSIRRVTSFQQPPTNVYSTPSTGLTPAQQPPGSAQSAGGPPKSNKPFFDELPLPPPKKPQPPRRNVSQEGMPHPPAQGIAPSVTSPPIGGPPRNPYAPPQPSNYAPRHGHSRSSSGDASSVRSTSPLNYRPSMSNAQASQVPQVPLAPPMEYVPPPQSSSSVAQPRNPYAPTPNQQQPQRPPSSSSYAPQKESPGNYAPSSYQPAKTATPPPPPPSSSAFNTSSPSRNPYDPHNLQRSPRQQVPKPPQSGYQPSPPAGATGGVPPPPPSTGHPGGQRKPPLSAASSFGDLPEGLGSRPVISPRGSVADGMPERSASRSRQPLVPPPATQQATPGAPPPASLNLERSRQHSEATPRQYAKPTPPQTVGHGGTSTIAPEPPMDNEALARRQFPAFRWGVGKRSAAVIPPAIAFGGSNTQIKVVNAGDVILDNEQLTKFPTQIMGLKGPVKSKKKELEKWCAEKVNKLQNDMEGRATYSARSEHKVVLWKILQILLKSEGPITKGIQDHLQEIRTILHPGVQPLASQDENAFTKASDMYNSAMNMTKPPAKPNDPYAVASFGPDELKSIMGEIEVGNREGALRNAMEKHLWAHALIIAGSLGADHWHRTVMEFVRSEVKANAVPSAKDLAFMYRVFSGAGGDSGKFSPVGSPLTSTTEAAQGFGEADSEGVGLFIKGKEVLLTNYFLLVSELYPSQRAQQVSDDGSLDKTLNDWGVHLSLIISNASPKNTEAILSLGKALLKHGYVEAAHVW</sequence>
<dbReference type="GO" id="GO:0005789">
    <property type="term" value="C:endoplasmic reticulum membrane"/>
    <property type="evidence" value="ECO:0007669"/>
    <property type="project" value="UniProtKB-SubCell"/>
</dbReference>
<feature type="compositionally biased region" description="Polar residues" evidence="8">
    <location>
        <begin position="176"/>
        <end position="185"/>
    </location>
</feature>
<dbReference type="EMBL" id="SWFS01000077">
    <property type="protein sequence ID" value="KAA8916957.1"/>
    <property type="molecule type" value="Genomic_DNA"/>
</dbReference>
<dbReference type="GO" id="GO:0016192">
    <property type="term" value="P:vesicle-mediated transport"/>
    <property type="evidence" value="ECO:0007669"/>
    <property type="project" value="UniProtKB-KW"/>
</dbReference>
<keyword evidence="5 7" id="KW-0931">ER-Golgi transport</keyword>
<dbReference type="GO" id="GO:0012507">
    <property type="term" value="C:ER to Golgi transport vesicle membrane"/>
    <property type="evidence" value="ECO:0007669"/>
    <property type="project" value="TreeGrafter"/>
</dbReference>
<feature type="compositionally biased region" description="Pro residues" evidence="8">
    <location>
        <begin position="676"/>
        <end position="688"/>
    </location>
</feature>
<dbReference type="PANTHER" id="PTHR13402">
    <property type="entry name" value="RGPR-RELATED"/>
    <property type="match status" value="1"/>
</dbReference>